<reference evidence="2" key="1">
    <citation type="submission" date="2022-09" db="EMBL/GenBank/DDBJ databases">
        <title>Intensive care unit water sources are persistently colonized with multi-drug resistant bacteria and are the site of extensive horizontal gene transfer of antibiotic resistance genes.</title>
        <authorList>
            <person name="Diorio-Toth L."/>
        </authorList>
    </citation>
    <scope>NUCLEOTIDE SEQUENCE</scope>
    <source>
        <strain evidence="2">GD03832</strain>
    </source>
</reference>
<protein>
    <recommendedName>
        <fullName evidence="4">MORN repeat-containing protein</fullName>
    </recommendedName>
</protein>
<evidence type="ECO:0000313" key="3">
    <source>
        <dbReference type="Proteomes" id="UP001161065"/>
    </source>
</evidence>
<evidence type="ECO:0008006" key="4">
    <source>
        <dbReference type="Google" id="ProtNLM"/>
    </source>
</evidence>
<dbReference type="SUPFAM" id="SSF82185">
    <property type="entry name" value="Histone H3 K4-specific methyltransferase SET7/9 N-terminal domain"/>
    <property type="match status" value="1"/>
</dbReference>
<proteinExistence type="predicted"/>
<name>A0AA42Q588_9BURK</name>
<feature type="compositionally biased region" description="Polar residues" evidence="1">
    <location>
        <begin position="504"/>
        <end position="517"/>
    </location>
</feature>
<dbReference type="RefSeq" id="WP_280009620.1">
    <property type="nucleotide sequence ID" value="NZ_JAOCEK010000043.1"/>
</dbReference>
<comment type="caution">
    <text evidence="2">The sequence shown here is derived from an EMBL/GenBank/DDBJ whole genome shotgun (WGS) entry which is preliminary data.</text>
</comment>
<gene>
    <name evidence="2" type="ORF">N5D63_25520</name>
</gene>
<organism evidence="2 3">
    <name type="scientific">Comamonas thiooxydans</name>
    <dbReference type="NCBI Taxonomy" id="363952"/>
    <lineage>
        <taxon>Bacteria</taxon>
        <taxon>Pseudomonadati</taxon>
        <taxon>Pseudomonadota</taxon>
        <taxon>Betaproteobacteria</taxon>
        <taxon>Burkholderiales</taxon>
        <taxon>Comamonadaceae</taxon>
        <taxon>Comamonas</taxon>
    </lineage>
</organism>
<dbReference type="Proteomes" id="UP001161065">
    <property type="component" value="Unassembled WGS sequence"/>
</dbReference>
<dbReference type="EMBL" id="JAOCEK010000043">
    <property type="protein sequence ID" value="MDH1337498.1"/>
    <property type="molecule type" value="Genomic_DNA"/>
</dbReference>
<feature type="region of interest" description="Disordered" evidence="1">
    <location>
        <begin position="504"/>
        <end position="553"/>
    </location>
</feature>
<sequence length="553" mass="60712">MRVAIQLKHFLSRNTDIHLRSVFIATSMAGCLLASLPAQARCSYAEEDKNLAPIWNLCWEHIGCRYAFTHVKTCEEGSEFLQSINLEIGEGRKTFFGYKKEITAEAVFNSLLKLKKYENSKTLGNNSDAQSKTAALTQKFLEVENRKEIIYDGESKYTPYAYYGSVSDGKANGPGIKFFSNGEILRGDFSNNFVRGLKDMVYTNGRRFVGADQGSYSEGILLLTDGTIENGKFYFGQKFIGEKTYSNGSKISGTFHQEKLIEGKKYRPNGSLLEEGTYADGSLSVGARFDDTGNRTVVDIPANQAAVAERKREEIARADQLKRDETARAEKQFQTSLQSMNAGQLFARADELNAQGDQDRARQVQRTLVSRFPDHPLAAMAAKQMSGNESSNATGGLGARQSAAGGRISSQACRAIVDELNLLRPRPLPGGVTSSLETTMYIAKLEMDFVDGGCTPNPGITPAQVVEHRKLMQRTYDAAEKACTQVQSGGRKCIPQVHVATQTSPAPRASTVQQAQPSYDPLTGKCLPENSPECRQVPASGNRLPPSKREVAR</sequence>
<accession>A0AA42Q588</accession>
<evidence type="ECO:0000313" key="2">
    <source>
        <dbReference type="EMBL" id="MDH1337498.1"/>
    </source>
</evidence>
<dbReference type="PROSITE" id="PS51257">
    <property type="entry name" value="PROKAR_LIPOPROTEIN"/>
    <property type="match status" value="1"/>
</dbReference>
<dbReference type="Gene3D" id="2.20.110.10">
    <property type="entry name" value="Histone H3 K4-specific methyltransferase SET7/9 N-terminal domain"/>
    <property type="match status" value="1"/>
</dbReference>
<evidence type="ECO:0000256" key="1">
    <source>
        <dbReference type="SAM" id="MobiDB-lite"/>
    </source>
</evidence>
<dbReference type="AlphaFoldDB" id="A0AA42Q588"/>